<evidence type="ECO:0000313" key="2">
    <source>
        <dbReference type="EMBL" id="MBK1825617.1"/>
    </source>
</evidence>
<evidence type="ECO:0000313" key="3">
    <source>
        <dbReference type="Proteomes" id="UP000658278"/>
    </source>
</evidence>
<keyword evidence="3" id="KW-1185">Reference proteome</keyword>
<proteinExistence type="predicted"/>
<dbReference type="Proteomes" id="UP000658278">
    <property type="component" value="Unassembled WGS sequence"/>
</dbReference>
<dbReference type="EMBL" id="JAENII010000001">
    <property type="protein sequence ID" value="MBK1825617.1"/>
    <property type="molecule type" value="Genomic_DNA"/>
</dbReference>
<accession>A0A934VE55</accession>
<name>A0A934VE55_9BACT</name>
<comment type="caution">
    <text evidence="2">The sequence shown here is derived from an EMBL/GenBank/DDBJ whole genome shotgun (WGS) entry which is preliminary data.</text>
</comment>
<keyword evidence="1" id="KW-0732">Signal</keyword>
<organism evidence="2 3">
    <name type="scientific">Haloferula rosea</name>
    <dbReference type="NCBI Taxonomy" id="490093"/>
    <lineage>
        <taxon>Bacteria</taxon>
        <taxon>Pseudomonadati</taxon>
        <taxon>Verrucomicrobiota</taxon>
        <taxon>Verrucomicrobiia</taxon>
        <taxon>Verrucomicrobiales</taxon>
        <taxon>Verrucomicrobiaceae</taxon>
        <taxon>Haloferula</taxon>
    </lineage>
</organism>
<dbReference type="AlphaFoldDB" id="A0A934VE55"/>
<dbReference type="RefSeq" id="WP_200275439.1">
    <property type="nucleotide sequence ID" value="NZ_JAENII010000001.1"/>
</dbReference>
<evidence type="ECO:0008006" key="4">
    <source>
        <dbReference type="Google" id="ProtNLM"/>
    </source>
</evidence>
<dbReference type="InterPro" id="IPR036249">
    <property type="entry name" value="Thioredoxin-like_sf"/>
</dbReference>
<feature type="signal peptide" evidence="1">
    <location>
        <begin position="1"/>
        <end position="21"/>
    </location>
</feature>
<dbReference type="Gene3D" id="3.40.30.10">
    <property type="entry name" value="Glutaredoxin"/>
    <property type="match status" value="1"/>
</dbReference>
<dbReference type="SUPFAM" id="SSF52833">
    <property type="entry name" value="Thioredoxin-like"/>
    <property type="match status" value="1"/>
</dbReference>
<protein>
    <recommendedName>
        <fullName evidence="4">Thioredoxin family protein</fullName>
    </recommendedName>
</protein>
<gene>
    <name evidence="2" type="ORF">JIN81_01185</name>
</gene>
<feature type="chain" id="PRO_5037829310" description="Thioredoxin family protein" evidence="1">
    <location>
        <begin position="22"/>
        <end position="294"/>
    </location>
</feature>
<evidence type="ECO:0000256" key="1">
    <source>
        <dbReference type="SAM" id="SignalP"/>
    </source>
</evidence>
<sequence length="294" mass="32853">MNRWLSVWIALLLPLLGVERAADFTEALELAKAGGKDIAVLYHGSEWCVPGRPLAERWESDGFEKALGADLILVGIDTKEHPTEAEAELGKRNDRCPVKPRSYPAVMLFDSEGRLVARRDGVSEIKAMGVLETALERAVEVRKQRDMHWAEAEAAEGQRAARLFGEGLDLMNLGLGPKNIYKPVLDKMKAADPDDQSGFAARYEFPGMGLVGQSTKLAGEKKFEEADAEISKWLSKKRLTDDQKQVAWSARFALYQRWPERKEKVPDVLKALQRVDPDSDMGKAAAQYLKMLEQ</sequence>
<reference evidence="2" key="1">
    <citation type="submission" date="2021-01" db="EMBL/GenBank/DDBJ databases">
        <title>Modified the classification status of verrucomicrobia.</title>
        <authorList>
            <person name="Feng X."/>
        </authorList>
    </citation>
    <scope>NUCLEOTIDE SEQUENCE</scope>
    <source>
        <strain evidence="2">KCTC 22201</strain>
    </source>
</reference>